<organism evidence="1 2">
    <name type="scientific">Stachybotrys elegans</name>
    <dbReference type="NCBI Taxonomy" id="80388"/>
    <lineage>
        <taxon>Eukaryota</taxon>
        <taxon>Fungi</taxon>
        <taxon>Dikarya</taxon>
        <taxon>Ascomycota</taxon>
        <taxon>Pezizomycotina</taxon>
        <taxon>Sordariomycetes</taxon>
        <taxon>Hypocreomycetidae</taxon>
        <taxon>Hypocreales</taxon>
        <taxon>Stachybotryaceae</taxon>
        <taxon>Stachybotrys</taxon>
    </lineage>
</organism>
<protein>
    <recommendedName>
        <fullName evidence="3">Amidohydrolase-related domain-containing protein</fullName>
    </recommendedName>
</protein>
<dbReference type="Proteomes" id="UP000813444">
    <property type="component" value="Unassembled WGS sequence"/>
</dbReference>
<accession>A0A8K0WP90</accession>
<dbReference type="AlphaFoldDB" id="A0A8K0WP90"/>
<evidence type="ECO:0000313" key="1">
    <source>
        <dbReference type="EMBL" id="KAH7311605.1"/>
    </source>
</evidence>
<dbReference type="OrthoDB" id="10266980at2759"/>
<comment type="caution">
    <text evidence="1">The sequence shown here is derived from an EMBL/GenBank/DDBJ whole genome shotgun (WGS) entry which is preliminary data.</text>
</comment>
<sequence>MMDIHNVILPFQDDSARWDINVEDGTVKSMKRRDASAPPEPASLMLPSLCHPHIHLDKAYLLTCNHPPSPSHPDYSDLTPENGTFKEALANTSEAKKRYTPEDLYLRGSQLLATSYAQGVTAMRVFVELDHVTGHQPLKTAMQLKADFQHLVEMQICAFAQDPIFSTGHGNQNRSILMTALEDFGDVIDVIGTTPYVEKDGTSYQKNIEWAIQTALKHKKHLDFHIEYNLENRNANATGAFNVLLAILAAYRWPTEKGSPTIVLGHATRITQASHSQLSFLADEIRTTGLPIHFVGLPTSDLFMMGRPAFEAEETPGDRPLDRPRGTLNVPTLIQKYNMNACLSVNNVGNAFTPYGTGDPLTMASWGVGIYHAGTTEDAKLLYEAISTRARRAIMPLASDEPEDSAIVVEGKPLPPMLLIKNEETLEVGSATGKPLRVQSRQRLGIADVVWDPPETRLRQVIQ</sequence>
<dbReference type="GO" id="GO:0016814">
    <property type="term" value="F:hydrolase activity, acting on carbon-nitrogen (but not peptide) bonds, in cyclic amidines"/>
    <property type="evidence" value="ECO:0007669"/>
    <property type="project" value="TreeGrafter"/>
</dbReference>
<dbReference type="Gene3D" id="3.20.20.140">
    <property type="entry name" value="Metal-dependent hydrolases"/>
    <property type="match status" value="1"/>
</dbReference>
<keyword evidence="2" id="KW-1185">Reference proteome</keyword>
<name>A0A8K0WP90_9HYPO</name>
<evidence type="ECO:0000313" key="2">
    <source>
        <dbReference type="Proteomes" id="UP000813444"/>
    </source>
</evidence>
<dbReference type="PANTHER" id="PTHR32027">
    <property type="entry name" value="CYTOSINE DEAMINASE"/>
    <property type="match status" value="1"/>
</dbReference>
<dbReference type="EMBL" id="JAGPNK010000011">
    <property type="protein sequence ID" value="KAH7311605.1"/>
    <property type="molecule type" value="Genomic_DNA"/>
</dbReference>
<reference evidence="1" key="1">
    <citation type="journal article" date="2021" name="Nat. Commun.">
        <title>Genetic determinants of endophytism in the Arabidopsis root mycobiome.</title>
        <authorList>
            <person name="Mesny F."/>
            <person name="Miyauchi S."/>
            <person name="Thiergart T."/>
            <person name="Pickel B."/>
            <person name="Atanasova L."/>
            <person name="Karlsson M."/>
            <person name="Huettel B."/>
            <person name="Barry K.W."/>
            <person name="Haridas S."/>
            <person name="Chen C."/>
            <person name="Bauer D."/>
            <person name="Andreopoulos W."/>
            <person name="Pangilinan J."/>
            <person name="LaButti K."/>
            <person name="Riley R."/>
            <person name="Lipzen A."/>
            <person name="Clum A."/>
            <person name="Drula E."/>
            <person name="Henrissat B."/>
            <person name="Kohler A."/>
            <person name="Grigoriev I.V."/>
            <person name="Martin F.M."/>
            <person name="Hacquard S."/>
        </authorList>
    </citation>
    <scope>NUCLEOTIDE SEQUENCE</scope>
    <source>
        <strain evidence="1">MPI-CAGE-CH-0235</strain>
    </source>
</reference>
<dbReference type="PANTHER" id="PTHR32027:SF0">
    <property type="entry name" value="CYTOSINE DEAMINASE"/>
    <property type="match status" value="1"/>
</dbReference>
<dbReference type="InterPro" id="IPR052349">
    <property type="entry name" value="Metallo-hydrolase_Enzymes"/>
</dbReference>
<dbReference type="InterPro" id="IPR032466">
    <property type="entry name" value="Metal_Hydrolase"/>
</dbReference>
<gene>
    <name evidence="1" type="ORF">B0I35DRAFT_438426</name>
</gene>
<evidence type="ECO:0008006" key="3">
    <source>
        <dbReference type="Google" id="ProtNLM"/>
    </source>
</evidence>
<proteinExistence type="predicted"/>
<dbReference type="SUPFAM" id="SSF51556">
    <property type="entry name" value="Metallo-dependent hydrolases"/>
    <property type="match status" value="1"/>
</dbReference>